<proteinExistence type="predicted"/>
<comment type="caution">
    <text evidence="2">The sequence shown here is derived from an EMBL/GenBank/DDBJ whole genome shotgun (WGS) entry which is preliminary data.</text>
</comment>
<protein>
    <submittedName>
        <fullName evidence="2">Uncharacterized protein</fullName>
    </submittedName>
</protein>
<evidence type="ECO:0000256" key="1">
    <source>
        <dbReference type="SAM" id="Phobius"/>
    </source>
</evidence>
<gene>
    <name evidence="2" type="ORF">KDL01_21000</name>
</gene>
<name>A0A941EVG6_9ACTN</name>
<keyword evidence="3" id="KW-1185">Reference proteome</keyword>
<organism evidence="2 3">
    <name type="scientific">Actinospica durhamensis</name>
    <dbReference type="NCBI Taxonomy" id="1508375"/>
    <lineage>
        <taxon>Bacteria</taxon>
        <taxon>Bacillati</taxon>
        <taxon>Actinomycetota</taxon>
        <taxon>Actinomycetes</taxon>
        <taxon>Catenulisporales</taxon>
        <taxon>Actinospicaceae</taxon>
        <taxon>Actinospica</taxon>
    </lineage>
</organism>
<keyword evidence="1" id="KW-1133">Transmembrane helix</keyword>
<dbReference type="Proteomes" id="UP000675781">
    <property type="component" value="Unassembled WGS sequence"/>
</dbReference>
<keyword evidence="1" id="KW-0472">Membrane</keyword>
<evidence type="ECO:0000313" key="3">
    <source>
        <dbReference type="Proteomes" id="UP000675781"/>
    </source>
</evidence>
<evidence type="ECO:0000313" key="2">
    <source>
        <dbReference type="EMBL" id="MBR7835764.1"/>
    </source>
</evidence>
<sequence>MARIRSDSGEPLARLVPRWCGTLLLALGVLTLPWTAGLAVMLPSSERSAHYDISWTGFDLLLCGLLLHTGWSIARHRPGGELSAAMTGTLLVVDAWFDVLSAPDAAQLLTASAMALLVELPLAALCLWIAAHRGSAFLQRERRAPQGEP</sequence>
<feature type="transmembrane region" description="Helical" evidence="1">
    <location>
        <begin position="108"/>
        <end position="130"/>
    </location>
</feature>
<dbReference type="AlphaFoldDB" id="A0A941EVG6"/>
<dbReference type="RefSeq" id="WP_212530256.1">
    <property type="nucleotide sequence ID" value="NZ_JAGSOG010000108.1"/>
</dbReference>
<feature type="transmembrane region" description="Helical" evidence="1">
    <location>
        <begin position="21"/>
        <end position="41"/>
    </location>
</feature>
<dbReference type="EMBL" id="JAGSOG010000108">
    <property type="protein sequence ID" value="MBR7835764.1"/>
    <property type="molecule type" value="Genomic_DNA"/>
</dbReference>
<accession>A0A941EVG6</accession>
<reference evidence="2" key="1">
    <citation type="submission" date="2021-04" db="EMBL/GenBank/DDBJ databases">
        <title>Genome based classification of Actinospica acidithermotolerans sp. nov., an actinobacterium isolated from an Indonesian hot spring.</title>
        <authorList>
            <person name="Kusuma A.B."/>
            <person name="Putra K.E."/>
            <person name="Nafisah S."/>
            <person name="Loh J."/>
            <person name="Nouioui I."/>
            <person name="Goodfellow M."/>
        </authorList>
    </citation>
    <scope>NUCLEOTIDE SEQUENCE</scope>
    <source>
        <strain evidence="2">CSCA 57</strain>
    </source>
</reference>
<keyword evidence="1" id="KW-0812">Transmembrane</keyword>